<proteinExistence type="predicted"/>
<dbReference type="AlphaFoldDB" id="A0AAE0BYD0"/>
<dbReference type="InterPro" id="IPR043502">
    <property type="entry name" value="DNA/RNA_pol_sf"/>
</dbReference>
<dbReference type="Proteomes" id="UP001190700">
    <property type="component" value="Unassembled WGS sequence"/>
</dbReference>
<name>A0AAE0BYD0_9CHLO</name>
<organism evidence="2 3">
    <name type="scientific">Cymbomonas tetramitiformis</name>
    <dbReference type="NCBI Taxonomy" id="36881"/>
    <lineage>
        <taxon>Eukaryota</taxon>
        <taxon>Viridiplantae</taxon>
        <taxon>Chlorophyta</taxon>
        <taxon>Pyramimonadophyceae</taxon>
        <taxon>Pyramimonadales</taxon>
        <taxon>Pyramimonadaceae</taxon>
        <taxon>Cymbomonas</taxon>
    </lineage>
</organism>
<dbReference type="InterPro" id="IPR043128">
    <property type="entry name" value="Rev_trsase/Diguanyl_cyclase"/>
</dbReference>
<comment type="caution">
    <text evidence="2">The sequence shown here is derived from an EMBL/GenBank/DDBJ whole genome shotgun (WGS) entry which is preliminary data.</text>
</comment>
<dbReference type="EMBL" id="LGRX02032412">
    <property type="protein sequence ID" value="KAK3244017.1"/>
    <property type="molecule type" value="Genomic_DNA"/>
</dbReference>
<evidence type="ECO:0000313" key="2">
    <source>
        <dbReference type="EMBL" id="KAK3244017.1"/>
    </source>
</evidence>
<evidence type="ECO:0000313" key="3">
    <source>
        <dbReference type="Proteomes" id="UP001190700"/>
    </source>
</evidence>
<evidence type="ECO:0000259" key="1">
    <source>
        <dbReference type="Pfam" id="PF00078"/>
    </source>
</evidence>
<keyword evidence="3" id="KW-1185">Reference proteome</keyword>
<dbReference type="Gene3D" id="3.30.70.270">
    <property type="match status" value="1"/>
</dbReference>
<dbReference type="SUPFAM" id="SSF56672">
    <property type="entry name" value="DNA/RNA polymerases"/>
    <property type="match status" value="1"/>
</dbReference>
<reference evidence="2 3" key="1">
    <citation type="journal article" date="2015" name="Genome Biol. Evol.">
        <title>Comparative Genomics of a Bacterivorous Green Alga Reveals Evolutionary Causalities and Consequences of Phago-Mixotrophic Mode of Nutrition.</title>
        <authorList>
            <person name="Burns J.A."/>
            <person name="Paasch A."/>
            <person name="Narechania A."/>
            <person name="Kim E."/>
        </authorList>
    </citation>
    <scope>NUCLEOTIDE SEQUENCE [LARGE SCALE GENOMIC DNA]</scope>
    <source>
        <strain evidence="2 3">PLY_AMNH</strain>
    </source>
</reference>
<gene>
    <name evidence="2" type="ORF">CYMTET_46357</name>
</gene>
<feature type="domain" description="Reverse transcriptase" evidence="1">
    <location>
        <begin position="110"/>
        <end position="210"/>
    </location>
</feature>
<protein>
    <recommendedName>
        <fullName evidence="1">Reverse transcriptase domain-containing protein</fullName>
    </recommendedName>
</protein>
<dbReference type="InterPro" id="IPR000477">
    <property type="entry name" value="RT_dom"/>
</dbReference>
<accession>A0AAE0BYD0</accession>
<sequence>MIALDLAILMRLTGLDVGDLHAKDVADDPQGGGGEWDYCSRLRGINLDIAKPGEWEFKARAEGITGTHDALLKIREIAKEVEADLEAETASSKPTPPSSRAIIPTDDASLKTCFWWAREGAAPEQYVYKRMPFGSTNSTAMFGGVIEHELRGLSCAKVYCDDILVTSPTAQQHIADLEATMERLSKVGLRGYLGKSVIAAGGCEFLGFPLRPGKL</sequence>
<dbReference type="Pfam" id="PF00078">
    <property type="entry name" value="RVT_1"/>
    <property type="match status" value="1"/>
</dbReference>